<feature type="non-terminal residue" evidence="4">
    <location>
        <position position="231"/>
    </location>
</feature>
<dbReference type="GO" id="GO:0071949">
    <property type="term" value="F:FAD binding"/>
    <property type="evidence" value="ECO:0007669"/>
    <property type="project" value="InterPro"/>
</dbReference>
<reference evidence="4" key="1">
    <citation type="submission" date="2018-05" db="EMBL/GenBank/DDBJ databases">
        <authorList>
            <person name="Lanie J.A."/>
            <person name="Ng W.-L."/>
            <person name="Kazmierczak K.M."/>
            <person name="Andrzejewski T.M."/>
            <person name="Davidsen T.M."/>
            <person name="Wayne K.J."/>
            <person name="Tettelin H."/>
            <person name="Glass J.I."/>
            <person name="Rusch D."/>
            <person name="Podicherti R."/>
            <person name="Tsui H.-C.T."/>
            <person name="Winkler M.E."/>
        </authorList>
    </citation>
    <scope>NUCLEOTIDE SEQUENCE</scope>
</reference>
<dbReference type="InterPro" id="IPR051914">
    <property type="entry name" value="FAD-linked_OxidoTrans_Type4"/>
</dbReference>
<dbReference type="Pfam" id="PF02913">
    <property type="entry name" value="FAD-oxidase_C"/>
    <property type="match status" value="1"/>
</dbReference>
<feature type="domain" description="FAD-binding PCMH-type" evidence="3">
    <location>
        <begin position="1"/>
        <end position="128"/>
    </location>
</feature>
<sequence length="231" mass="25055">MIAMNKMNWILEVDLENRQAIIEPGVVNLMLTQVVQDQGYHYAPAPSSQQACSIGGNIAENSGGPHTLKYGVTTNHILGMEVVLPSGEIIEFGGPIEEALGYDLRGLMIGSEGTFGIVTKAIVRLTRNPQAYYTMLGVFETIDDATSAVSNIIADGIVPAALEMMDNFVIRAVEEAFSWGLPTDAGAVLIVELDGVEAGMLDEADQIIRILEAHHTREVRTAKDDEDRKKL</sequence>
<dbReference type="InterPro" id="IPR004113">
    <property type="entry name" value="FAD-bd_oxidored_4_C"/>
</dbReference>
<dbReference type="SUPFAM" id="SSF56176">
    <property type="entry name" value="FAD-binding/transporter-associated domain-like"/>
    <property type="match status" value="1"/>
</dbReference>
<keyword evidence="2" id="KW-0274">FAD</keyword>
<dbReference type="PROSITE" id="PS51387">
    <property type="entry name" value="FAD_PCMH"/>
    <property type="match status" value="1"/>
</dbReference>
<name>A0A382YGM6_9ZZZZ</name>
<evidence type="ECO:0000256" key="2">
    <source>
        <dbReference type="ARBA" id="ARBA00022827"/>
    </source>
</evidence>
<proteinExistence type="predicted"/>
<protein>
    <recommendedName>
        <fullName evidence="3">FAD-binding PCMH-type domain-containing protein</fullName>
    </recommendedName>
</protein>
<evidence type="ECO:0000313" key="4">
    <source>
        <dbReference type="EMBL" id="SVD82456.1"/>
    </source>
</evidence>
<dbReference type="EMBL" id="UINC01175698">
    <property type="protein sequence ID" value="SVD82456.1"/>
    <property type="molecule type" value="Genomic_DNA"/>
</dbReference>
<dbReference type="Gene3D" id="3.30.465.10">
    <property type="match status" value="1"/>
</dbReference>
<dbReference type="Pfam" id="PF01565">
    <property type="entry name" value="FAD_binding_4"/>
    <property type="match status" value="1"/>
</dbReference>
<dbReference type="PANTHER" id="PTHR42934:SF1">
    <property type="entry name" value="GLYCOLATE OXIDASE SUBUNIT GLCD"/>
    <property type="match status" value="1"/>
</dbReference>
<dbReference type="InterPro" id="IPR016169">
    <property type="entry name" value="FAD-bd_PCMH_sub2"/>
</dbReference>
<dbReference type="InterPro" id="IPR016166">
    <property type="entry name" value="FAD-bd_PCMH"/>
</dbReference>
<organism evidence="4">
    <name type="scientific">marine metagenome</name>
    <dbReference type="NCBI Taxonomy" id="408172"/>
    <lineage>
        <taxon>unclassified sequences</taxon>
        <taxon>metagenomes</taxon>
        <taxon>ecological metagenomes</taxon>
    </lineage>
</organism>
<evidence type="ECO:0000259" key="3">
    <source>
        <dbReference type="PROSITE" id="PS51387"/>
    </source>
</evidence>
<accession>A0A382YGM6</accession>
<dbReference type="SUPFAM" id="SSF55103">
    <property type="entry name" value="FAD-linked oxidases, C-terminal domain"/>
    <property type="match status" value="1"/>
</dbReference>
<dbReference type="PANTHER" id="PTHR42934">
    <property type="entry name" value="GLYCOLATE OXIDASE SUBUNIT GLCD"/>
    <property type="match status" value="1"/>
</dbReference>
<dbReference type="InterPro" id="IPR036318">
    <property type="entry name" value="FAD-bd_PCMH-like_sf"/>
</dbReference>
<dbReference type="GO" id="GO:0003824">
    <property type="term" value="F:catalytic activity"/>
    <property type="evidence" value="ECO:0007669"/>
    <property type="project" value="InterPro"/>
</dbReference>
<dbReference type="AlphaFoldDB" id="A0A382YGM6"/>
<dbReference type="InterPro" id="IPR006094">
    <property type="entry name" value="Oxid_FAD_bind_N"/>
</dbReference>
<evidence type="ECO:0000256" key="1">
    <source>
        <dbReference type="ARBA" id="ARBA00022630"/>
    </source>
</evidence>
<gene>
    <name evidence="4" type="ORF">METZ01_LOCUS435310</name>
</gene>
<keyword evidence="1" id="KW-0285">Flavoprotein</keyword>
<dbReference type="InterPro" id="IPR016164">
    <property type="entry name" value="FAD-linked_Oxase-like_C"/>
</dbReference>